<proteinExistence type="predicted"/>
<organism evidence="2 3">
    <name type="scientific">Dreissena polymorpha</name>
    <name type="common">Zebra mussel</name>
    <name type="synonym">Mytilus polymorpha</name>
    <dbReference type="NCBI Taxonomy" id="45954"/>
    <lineage>
        <taxon>Eukaryota</taxon>
        <taxon>Metazoa</taxon>
        <taxon>Spiralia</taxon>
        <taxon>Lophotrochozoa</taxon>
        <taxon>Mollusca</taxon>
        <taxon>Bivalvia</taxon>
        <taxon>Autobranchia</taxon>
        <taxon>Heteroconchia</taxon>
        <taxon>Euheterodonta</taxon>
        <taxon>Imparidentia</taxon>
        <taxon>Neoheterodontei</taxon>
        <taxon>Myida</taxon>
        <taxon>Dreissenoidea</taxon>
        <taxon>Dreissenidae</taxon>
        <taxon>Dreissena</taxon>
    </lineage>
</organism>
<dbReference type="AlphaFoldDB" id="A0A9D4LQM6"/>
<evidence type="ECO:0000313" key="2">
    <source>
        <dbReference type="EMBL" id="KAH3861948.1"/>
    </source>
</evidence>
<dbReference type="EMBL" id="JAIWYP010000002">
    <property type="protein sequence ID" value="KAH3861948.1"/>
    <property type="molecule type" value="Genomic_DNA"/>
</dbReference>
<name>A0A9D4LQM6_DREPO</name>
<keyword evidence="3" id="KW-1185">Reference proteome</keyword>
<keyword evidence="1" id="KW-0472">Membrane</keyword>
<sequence length="100" mass="11761">MRLSARLLFKYKRTFPRQPYVTAKELTDNFQEGVGYMRNFVQNEPVFFVVLALVSVLTGYAIVNYRKELNSDPDYLRVYQKKYTVKRSADVSDPTKDCFT</sequence>
<keyword evidence="1" id="KW-0812">Transmembrane</keyword>
<feature type="transmembrane region" description="Helical" evidence="1">
    <location>
        <begin position="46"/>
        <end position="63"/>
    </location>
</feature>
<evidence type="ECO:0000313" key="3">
    <source>
        <dbReference type="Proteomes" id="UP000828390"/>
    </source>
</evidence>
<keyword evidence="1" id="KW-1133">Transmembrane helix</keyword>
<accession>A0A9D4LQM6</accession>
<reference evidence="2" key="2">
    <citation type="submission" date="2020-11" db="EMBL/GenBank/DDBJ databases">
        <authorList>
            <person name="McCartney M.A."/>
            <person name="Auch B."/>
            <person name="Kono T."/>
            <person name="Mallez S."/>
            <person name="Becker A."/>
            <person name="Gohl D.M."/>
            <person name="Silverstein K.A.T."/>
            <person name="Koren S."/>
            <person name="Bechman K.B."/>
            <person name="Herman A."/>
            <person name="Abrahante J.E."/>
            <person name="Garbe J."/>
        </authorList>
    </citation>
    <scope>NUCLEOTIDE SEQUENCE</scope>
    <source>
        <strain evidence="2">Duluth1</strain>
        <tissue evidence="2">Whole animal</tissue>
    </source>
</reference>
<gene>
    <name evidence="2" type="ORF">DPMN_024902</name>
</gene>
<reference evidence="2" key="1">
    <citation type="journal article" date="2019" name="bioRxiv">
        <title>The Genome of the Zebra Mussel, Dreissena polymorpha: A Resource for Invasive Species Research.</title>
        <authorList>
            <person name="McCartney M.A."/>
            <person name="Auch B."/>
            <person name="Kono T."/>
            <person name="Mallez S."/>
            <person name="Zhang Y."/>
            <person name="Obille A."/>
            <person name="Becker A."/>
            <person name="Abrahante J.E."/>
            <person name="Garbe J."/>
            <person name="Badalamenti J.P."/>
            <person name="Herman A."/>
            <person name="Mangelson H."/>
            <person name="Liachko I."/>
            <person name="Sullivan S."/>
            <person name="Sone E.D."/>
            <person name="Koren S."/>
            <person name="Silverstein K.A.T."/>
            <person name="Beckman K.B."/>
            <person name="Gohl D.M."/>
        </authorList>
    </citation>
    <scope>NUCLEOTIDE SEQUENCE</scope>
    <source>
        <strain evidence="2">Duluth1</strain>
        <tissue evidence="2">Whole animal</tissue>
    </source>
</reference>
<dbReference type="Proteomes" id="UP000828390">
    <property type="component" value="Unassembled WGS sequence"/>
</dbReference>
<protein>
    <submittedName>
        <fullName evidence="2">Uncharacterized protein</fullName>
    </submittedName>
</protein>
<evidence type="ECO:0000256" key="1">
    <source>
        <dbReference type="SAM" id="Phobius"/>
    </source>
</evidence>
<comment type="caution">
    <text evidence="2">The sequence shown here is derived from an EMBL/GenBank/DDBJ whole genome shotgun (WGS) entry which is preliminary data.</text>
</comment>
<dbReference type="OrthoDB" id="6052293at2759"/>